<accession>A0A4Q1R430</accession>
<organism evidence="2 3">
    <name type="scientific">Streptomyces sioyaensis</name>
    <dbReference type="NCBI Taxonomy" id="67364"/>
    <lineage>
        <taxon>Bacteria</taxon>
        <taxon>Bacillati</taxon>
        <taxon>Actinomycetota</taxon>
        <taxon>Actinomycetes</taxon>
        <taxon>Kitasatosporales</taxon>
        <taxon>Streptomycetaceae</taxon>
        <taxon>Streptomyces</taxon>
    </lineage>
</organism>
<keyword evidence="3" id="KW-1185">Reference proteome</keyword>
<proteinExistence type="predicted"/>
<evidence type="ECO:0000313" key="3">
    <source>
        <dbReference type="Proteomes" id="UP000289482"/>
    </source>
</evidence>
<reference evidence="2 3" key="1">
    <citation type="submission" date="2019-01" db="EMBL/GenBank/DDBJ databases">
        <title>Draft genome sequences of the type strain Streptomyces sioyaensis DSM 40032 and its novel strain, TM32, a thermotolerant antibiotics-producing actinobacterium.</title>
        <authorList>
            <person name="Nakaew N."/>
            <person name="Lumyong S."/>
            <person name="Sloan W.T."/>
            <person name="Sungthong R."/>
        </authorList>
    </citation>
    <scope>NUCLEOTIDE SEQUENCE [LARGE SCALE GENOMIC DNA]</scope>
    <source>
        <strain evidence="2 3">DSM 40032</strain>
    </source>
</reference>
<dbReference type="EMBL" id="SDIF01000017">
    <property type="protein sequence ID" value="RXS68431.1"/>
    <property type="molecule type" value="Genomic_DNA"/>
</dbReference>
<gene>
    <name evidence="2" type="ORF">EST54_08865</name>
</gene>
<comment type="caution">
    <text evidence="2">The sequence shown here is derived from an EMBL/GenBank/DDBJ whole genome shotgun (WGS) entry which is preliminary data.</text>
</comment>
<evidence type="ECO:0000256" key="1">
    <source>
        <dbReference type="SAM" id="MobiDB-lite"/>
    </source>
</evidence>
<dbReference type="Proteomes" id="UP000289482">
    <property type="component" value="Unassembled WGS sequence"/>
</dbReference>
<name>A0A4Q1R430_9ACTN</name>
<feature type="compositionally biased region" description="Basic and acidic residues" evidence="1">
    <location>
        <begin position="35"/>
        <end position="57"/>
    </location>
</feature>
<protein>
    <submittedName>
        <fullName evidence="2">CsbD family protein</fullName>
    </submittedName>
</protein>
<sequence>MGIAKKTRNLGQIVEGKAMQTTGKALGNKSLARRGKAELVRGKVKQAMEKGRDSLRH</sequence>
<dbReference type="RefSeq" id="WP_129246771.1">
    <property type="nucleotide sequence ID" value="NZ_JABZEL010000003.1"/>
</dbReference>
<feature type="region of interest" description="Disordered" evidence="1">
    <location>
        <begin position="34"/>
        <end position="57"/>
    </location>
</feature>
<evidence type="ECO:0000313" key="2">
    <source>
        <dbReference type="EMBL" id="RXS68431.1"/>
    </source>
</evidence>
<dbReference type="GeneID" id="95778106"/>
<dbReference type="AlphaFoldDB" id="A0A4Q1R430"/>